<sequence>MLKTSSFILNTSLLMFTAVTTVNLAHAQEEDQFDTKFVKADYNIACYYYDTNNNATSDSPSLMLPSTNILTMGAKINYYWSVDSDSVLARKTILTGKIIDGFFVEENLSYADIENRCKLAIKKGTFLSPSKSTYKLYEFKASTSSFDGYEYPIQFLKGQSTQTKIKKVVIFGDSLSDNGNLKRWTKIFPYYPFWHGRFADGMVWNDYFTDRTHLPILNFAVGGSKTEGSNDYFLEGLPNKYITGIRNIITGNSKQYIDKYLTNYLTSDSYETKNTKISNSDETLFVIWIGANDYLEKFENQKSGIEFFENPDEVGHANYVYKRTVNNIIDQIKILHNSGAKQFVVMNLPDIGKSPVVYESNYNKYSDDHKNKNEFSSKLTELINKHNFYLRSSLKLLQDQLGNTINIQTIDIDDYFSRIMNNESFDDKSYFNYGFDQINTKYLIPGNNDKYLQDLCYRGGYFKAAFTKIGPETVQFAIDNNNCVDKNGDRNKLAIFWNSPHPTSYAQCWIGYAFEKKLGEVGLVNVEKIDMPKYMNYCISNLKK</sequence>
<dbReference type="EMBL" id="CP017834">
    <property type="protein sequence ID" value="APJ03556.1"/>
    <property type="molecule type" value="Genomic_DNA"/>
</dbReference>
<evidence type="ECO:0000256" key="1">
    <source>
        <dbReference type="ARBA" id="ARBA00008668"/>
    </source>
</evidence>
<dbReference type="STRING" id="1915309.AXG55_06400"/>
<dbReference type="Pfam" id="PF00657">
    <property type="entry name" value="Lipase_GDSL"/>
    <property type="match status" value="1"/>
</dbReference>
<dbReference type="OrthoDB" id="5292073at2"/>
<feature type="signal peptide" evidence="2">
    <location>
        <begin position="1"/>
        <end position="27"/>
    </location>
</feature>
<evidence type="ECO:0000313" key="4">
    <source>
        <dbReference type="Proteomes" id="UP000184731"/>
    </source>
</evidence>
<dbReference type="AlphaFoldDB" id="A0A1L4D028"/>
<reference evidence="3 4" key="1">
    <citation type="submission" date="2016-10" db="EMBL/GenBank/DDBJ databases">
        <title>Silvanigrella aquatica sp. nov., isolated from a freshwater lake located in the Black Forest, Germany, description of Silvanigrellaceae fam. nov., Silvanigrellales ord. nov., reclassification of the order Bdellovibrionales in the class Oligoflexia, reclassification of the families Bacteriovoracaceae and Halobacteriovoraceae in the new order Bacteriovoracales ord. nov., and reclassification of the family Pseudobacteriovoracaceae in the order Oligoflexiales.</title>
        <authorList>
            <person name="Hahn M.W."/>
            <person name="Schmidt J."/>
            <person name="Koll U."/>
            <person name="Rohde M."/>
            <person name="Verbag S."/>
            <person name="Pitt A."/>
            <person name="Nakai R."/>
            <person name="Naganuma T."/>
            <person name="Lang E."/>
        </authorList>
    </citation>
    <scope>NUCLEOTIDE SEQUENCE [LARGE SCALE GENOMIC DNA]</scope>
    <source>
        <strain evidence="3 4">MWH-Nonnen-W8red</strain>
    </source>
</reference>
<dbReference type="Proteomes" id="UP000184731">
    <property type="component" value="Chromosome"/>
</dbReference>
<organism evidence="3 4">
    <name type="scientific">Silvanigrella aquatica</name>
    <dbReference type="NCBI Taxonomy" id="1915309"/>
    <lineage>
        <taxon>Bacteria</taxon>
        <taxon>Pseudomonadati</taxon>
        <taxon>Bdellovibrionota</taxon>
        <taxon>Oligoflexia</taxon>
        <taxon>Silvanigrellales</taxon>
        <taxon>Silvanigrellaceae</taxon>
        <taxon>Silvanigrella</taxon>
    </lineage>
</organism>
<dbReference type="InterPro" id="IPR001087">
    <property type="entry name" value="GDSL"/>
</dbReference>
<dbReference type="InterPro" id="IPR036514">
    <property type="entry name" value="SGNH_hydro_sf"/>
</dbReference>
<evidence type="ECO:0000256" key="2">
    <source>
        <dbReference type="SAM" id="SignalP"/>
    </source>
</evidence>
<dbReference type="RefSeq" id="WP_148697295.1">
    <property type="nucleotide sequence ID" value="NZ_CP017834.1"/>
</dbReference>
<dbReference type="GO" id="GO:0016788">
    <property type="term" value="F:hydrolase activity, acting on ester bonds"/>
    <property type="evidence" value="ECO:0007669"/>
    <property type="project" value="InterPro"/>
</dbReference>
<feature type="chain" id="PRO_5013290006" description="SGNH hydrolase-type esterase domain-containing protein" evidence="2">
    <location>
        <begin position="28"/>
        <end position="544"/>
    </location>
</feature>
<name>A0A1L4D028_9BACT</name>
<dbReference type="KEGG" id="saqi:AXG55_06400"/>
<dbReference type="CDD" id="cd01846">
    <property type="entry name" value="fatty_acyltransferase_like"/>
    <property type="match status" value="1"/>
</dbReference>
<accession>A0A1L4D028</accession>
<dbReference type="PANTHER" id="PTHR22835:SF659">
    <property type="entry name" value="GDSL LIPASE_ACYLHYDROLASE, PUTATIVE (AFU_ORTHOLOGUE AFUA_2G00510)-RELATED"/>
    <property type="match status" value="1"/>
</dbReference>
<evidence type="ECO:0008006" key="5">
    <source>
        <dbReference type="Google" id="ProtNLM"/>
    </source>
</evidence>
<gene>
    <name evidence="3" type="ORF">AXG55_06400</name>
</gene>
<keyword evidence="2" id="KW-0732">Signal</keyword>
<proteinExistence type="inferred from homology"/>
<dbReference type="SUPFAM" id="SSF52266">
    <property type="entry name" value="SGNH hydrolase"/>
    <property type="match status" value="1"/>
</dbReference>
<dbReference type="Gene3D" id="3.40.50.1110">
    <property type="entry name" value="SGNH hydrolase"/>
    <property type="match status" value="1"/>
</dbReference>
<comment type="similarity">
    <text evidence="1">Belongs to the 'GDSL' lipolytic enzyme family.</text>
</comment>
<protein>
    <recommendedName>
        <fullName evidence="5">SGNH hydrolase-type esterase domain-containing protein</fullName>
    </recommendedName>
</protein>
<keyword evidence="4" id="KW-1185">Reference proteome</keyword>
<dbReference type="PANTHER" id="PTHR22835">
    <property type="entry name" value="ZINC FINGER FYVE DOMAIN CONTAINING PROTEIN"/>
    <property type="match status" value="1"/>
</dbReference>
<evidence type="ECO:0000313" key="3">
    <source>
        <dbReference type="EMBL" id="APJ03556.1"/>
    </source>
</evidence>